<keyword evidence="1" id="KW-0812">Transmembrane</keyword>
<evidence type="ECO:0000313" key="3">
    <source>
        <dbReference type="EMBL" id="GMH69373.1"/>
    </source>
</evidence>
<sequence>MVALSLLKIAAGFFLSSSPEFLADRISNLPDVNDEGGVLTVGGSNPCTAGETYDPLDCWLYNLTIPIPDPDPIEVTGLTIILKELEVKRFYIGDITSSYNSAGSYSIDMGVTDLKATASGHFEIDIFHSTSIPYTGRFTASIGSDKNGNPSSIGLTISFLPNENGYMAKSGNTSNVFTPIHIDPDSFEFTDLNVDILNLIPTIVPYIASSFDSSIEEAIEGLISEKVGPSITSILLQADEVILGVVGNTESKDPPLPEDDLVDWEDAGRVEGLMRKLNEFLNEHIDGDGSTGFLTDNGAIYNPFNFSFTLPIDGLADLTIGLTHLNISGLDTLTNVTLFKPTNAHSLTTGVGMEAFNFSVGIEIDVEPVSGGKLKGNGLKESFDVGLNLRHIDILARLLLAVEKDSLRNLTIFQILNPEERKVDWTCAFSTMYMANLTSLSAVMELRDLYLKPTGEASLDSSSLENELDTLIDNLLSLFVGDYNQLVTDTIYGVLQGPLRTTLNKIIYELVMIMEAKAGGKPCRDAIDPETTNSSYFHFDESKIIDAAQSYINDNFGVDGVNDGLECVAELITESGVLAGEIFHYEGSGIVLSVRDLTVGRPVGNFYDLQVMYPELDHYHLHNEVGFAECAGKDSVNDPSCSALRVGVTVDVEYDKQGINDSFNVSVALGDVWMNLGFHAQWDNTVFGALQLGQMNEPACWVSPIEEVGFNDEDMSLGAFEAQIHAKLMSLKKEPHRLDKVINGTQITGIVQQAVKGLFSSAVDAVNGYADDAIYGAPYVCAGEPIPPSPSPSPKSGVTPLYMSGLAMVIYAALVILGVFVYMQKYRGRKRSNTAKMIAEKKGRTASNDLNYAFYEDDGEKPLLDRVGGSSLGTNGISETEESETSVEIDWEDSLMFSKDIPWFIRFALPTTLCCTLACFLSANIGIGASVGMKLSSGGHSQASVDLFSFTLANSVHDMWEAGVYPLSIMIAVFSGGWPYLKVLLMLFAWVSPTQLCSKEKRENLLMWLDALGKYSLVDAYVLVMMMVAFRFHIALQDDSIVADVLVTPEWGFYGFLLATMTSLALGHIILAFHRHAVADYIIPEVSASESLMAHVFQTRTGSKFMLRKITRFITAFTIVFAITFLYVGVYTQSFNFQFEGAAGLALKPPIAPTDTSTASYSVISLGSQIPQSVENPDDFGIRWIEVTYYMFALFMPFTCLIVMLIMFLVPLSIKAQSRFFVLAEITNAWSAMEVVVLSVVAALLEIQQFAAFIIGSKCDAINAIIAKIPEIDQLLDGNDKCFDVQATLGPESFFLFSGAIVSCVVSWGMLRMGHTALGDRVGASHAGGNFVEYLYSTCVGRCLFAAVVEDGERHGDYGKLSGAEDEGQMDAFGEKVILEEEENRVKFLEGGGAGAEGIGG</sequence>
<comment type="caution">
    <text evidence="3">The sequence shown here is derived from an EMBL/GenBank/DDBJ whole genome shotgun (WGS) entry which is preliminary data.</text>
</comment>
<gene>
    <name evidence="3" type="ORF">TL16_g05142</name>
</gene>
<feature type="transmembrane region" description="Helical" evidence="1">
    <location>
        <begin position="1189"/>
        <end position="1210"/>
    </location>
</feature>
<proteinExistence type="predicted"/>
<dbReference type="Proteomes" id="UP001162640">
    <property type="component" value="Unassembled WGS sequence"/>
</dbReference>
<dbReference type="EMBL" id="BLQM01000148">
    <property type="protein sequence ID" value="GMH69373.1"/>
    <property type="molecule type" value="Genomic_DNA"/>
</dbReference>
<feature type="chain" id="PRO_5040950007" evidence="2">
    <location>
        <begin position="24"/>
        <end position="1401"/>
    </location>
</feature>
<feature type="transmembrane region" description="Helical" evidence="1">
    <location>
        <begin position="1012"/>
        <end position="1032"/>
    </location>
</feature>
<feature type="transmembrane region" description="Helical" evidence="1">
    <location>
        <begin position="1293"/>
        <end position="1311"/>
    </location>
</feature>
<organism evidence="3 4">
    <name type="scientific">Triparma laevis f. inornata</name>
    <dbReference type="NCBI Taxonomy" id="1714386"/>
    <lineage>
        <taxon>Eukaryota</taxon>
        <taxon>Sar</taxon>
        <taxon>Stramenopiles</taxon>
        <taxon>Ochrophyta</taxon>
        <taxon>Bolidophyceae</taxon>
        <taxon>Parmales</taxon>
        <taxon>Triparmaceae</taxon>
        <taxon>Triparma</taxon>
    </lineage>
</organism>
<reference evidence="4" key="1">
    <citation type="journal article" date="2023" name="Commun. Biol.">
        <title>Genome analysis of Parmales, the sister group of diatoms, reveals the evolutionary specialization of diatoms from phago-mixotrophs to photoautotrophs.</title>
        <authorList>
            <person name="Ban H."/>
            <person name="Sato S."/>
            <person name="Yoshikawa S."/>
            <person name="Yamada K."/>
            <person name="Nakamura Y."/>
            <person name="Ichinomiya M."/>
            <person name="Sato N."/>
            <person name="Blanc-Mathieu R."/>
            <person name="Endo H."/>
            <person name="Kuwata A."/>
            <person name="Ogata H."/>
        </authorList>
    </citation>
    <scope>NUCLEOTIDE SEQUENCE [LARGE SCALE GENOMIC DNA]</scope>
</reference>
<keyword evidence="1" id="KW-0472">Membrane</keyword>
<feature type="signal peptide" evidence="2">
    <location>
        <begin position="1"/>
        <end position="23"/>
    </location>
</feature>
<dbReference type="PANTHER" id="PTHR34730">
    <property type="entry name" value="UNNAMED PRODUCT"/>
    <property type="match status" value="1"/>
</dbReference>
<feature type="non-terminal residue" evidence="3">
    <location>
        <position position="1"/>
    </location>
</feature>
<name>A0A9W7EAW4_9STRA</name>
<evidence type="ECO:0000256" key="2">
    <source>
        <dbReference type="SAM" id="SignalP"/>
    </source>
</evidence>
<dbReference type="InterPro" id="IPR007498">
    <property type="entry name" value="PqiA-like"/>
</dbReference>
<keyword evidence="1" id="KW-1133">Transmembrane helix</keyword>
<feature type="transmembrane region" description="Helical" evidence="1">
    <location>
        <begin position="1052"/>
        <end position="1073"/>
    </location>
</feature>
<feature type="transmembrane region" description="Helical" evidence="1">
    <location>
        <begin position="903"/>
        <end position="927"/>
    </location>
</feature>
<keyword evidence="2" id="KW-0732">Signal</keyword>
<protein>
    <submittedName>
        <fullName evidence="3">Uncharacterized protein</fullName>
    </submittedName>
</protein>
<evidence type="ECO:0000256" key="1">
    <source>
        <dbReference type="SAM" id="Phobius"/>
    </source>
</evidence>
<dbReference type="Pfam" id="PF04403">
    <property type="entry name" value="PqiA"/>
    <property type="match status" value="1"/>
</dbReference>
<feature type="transmembrane region" description="Helical" evidence="1">
    <location>
        <begin position="964"/>
        <end position="991"/>
    </location>
</feature>
<feature type="transmembrane region" description="Helical" evidence="1">
    <location>
        <begin position="801"/>
        <end position="823"/>
    </location>
</feature>
<evidence type="ECO:0000313" key="4">
    <source>
        <dbReference type="Proteomes" id="UP001162640"/>
    </source>
</evidence>
<dbReference type="PANTHER" id="PTHR34730:SF1">
    <property type="entry name" value="PARAQUAT-INDUCIBLE PROTEIN A"/>
    <property type="match status" value="1"/>
</dbReference>
<feature type="transmembrane region" description="Helical" evidence="1">
    <location>
        <begin position="1110"/>
        <end position="1130"/>
    </location>
</feature>
<accession>A0A9W7EAW4</accession>